<dbReference type="GO" id="GO:0005886">
    <property type="term" value="C:plasma membrane"/>
    <property type="evidence" value="ECO:0007669"/>
    <property type="project" value="UniProtKB-SubCell"/>
</dbReference>
<dbReference type="EMBL" id="LN906597">
    <property type="protein sequence ID" value="CUT18026.1"/>
    <property type="molecule type" value="Genomic_DNA"/>
</dbReference>
<proteinExistence type="inferred from homology"/>
<dbReference type="InterPro" id="IPR055344">
    <property type="entry name" value="SecD_SecF_C_bact"/>
</dbReference>
<dbReference type="PANTHER" id="PTHR30081">
    <property type="entry name" value="PROTEIN-EXPORT MEMBRANE PROTEIN SEC"/>
    <property type="match status" value="1"/>
</dbReference>
<dbReference type="AlphaFoldDB" id="A0A0S4M5M8"/>
<dbReference type="STRING" id="1561003.Ark11_1217"/>
<dbReference type="InterPro" id="IPR022646">
    <property type="entry name" value="SecD/SecF_CS"/>
</dbReference>
<dbReference type="HAMAP" id="MF_01463_B">
    <property type="entry name" value="SecD_B"/>
    <property type="match status" value="1"/>
</dbReference>
<feature type="transmembrane region" description="Helical" evidence="9">
    <location>
        <begin position="7"/>
        <end position="26"/>
    </location>
</feature>
<dbReference type="GO" id="GO:0015450">
    <property type="term" value="F:protein-transporting ATPase activity"/>
    <property type="evidence" value="ECO:0007669"/>
    <property type="project" value="InterPro"/>
</dbReference>
<keyword evidence="8 9" id="KW-0472">Membrane</keyword>
<evidence type="ECO:0000259" key="12">
    <source>
        <dbReference type="Pfam" id="PF21760"/>
    </source>
</evidence>
<keyword evidence="15" id="KW-1185">Reference proteome</keyword>
<keyword evidence="7 9" id="KW-0811">Translocation</keyword>
<evidence type="ECO:0000256" key="6">
    <source>
        <dbReference type="ARBA" id="ARBA00022989"/>
    </source>
</evidence>
<feature type="domain" description="Protein translocase subunit SecDF P1" evidence="12">
    <location>
        <begin position="237"/>
        <end position="294"/>
    </location>
</feature>
<dbReference type="Gene3D" id="3.30.70.3400">
    <property type="match status" value="1"/>
</dbReference>
<dbReference type="Pfam" id="PF21760">
    <property type="entry name" value="SecD_1st"/>
    <property type="match status" value="1"/>
</dbReference>
<evidence type="ECO:0000256" key="2">
    <source>
        <dbReference type="ARBA" id="ARBA00022448"/>
    </source>
</evidence>
<dbReference type="InterPro" id="IPR048631">
    <property type="entry name" value="SecD_1st"/>
</dbReference>
<keyword evidence="3 9" id="KW-1003">Cell membrane</keyword>
<feature type="transmembrane region" description="Helical" evidence="9">
    <location>
        <begin position="477"/>
        <end position="497"/>
    </location>
</feature>
<feature type="transmembrane region" description="Helical" evidence="9">
    <location>
        <begin position="578"/>
        <end position="600"/>
    </location>
</feature>
<evidence type="ECO:0000259" key="10">
    <source>
        <dbReference type="Pfam" id="PF02355"/>
    </source>
</evidence>
<dbReference type="GO" id="GO:0006605">
    <property type="term" value="P:protein targeting"/>
    <property type="evidence" value="ECO:0007669"/>
    <property type="project" value="UniProtKB-UniRule"/>
</dbReference>
<name>A0A0S4M5M8_9BURK</name>
<reference evidence="15" key="1">
    <citation type="submission" date="2015-11" db="EMBL/GenBank/DDBJ databases">
        <authorList>
            <person name="Seth-Smith H.M.B."/>
        </authorList>
    </citation>
    <scope>NUCLEOTIDE SEQUENCE [LARGE SCALE GENOMIC DNA]</scope>
    <source>
        <strain evidence="15">2013Ark11</strain>
    </source>
</reference>
<keyword evidence="5 9" id="KW-0653">Protein transport</keyword>
<dbReference type="InterPro" id="IPR027398">
    <property type="entry name" value="SecD-TM"/>
</dbReference>
<dbReference type="Gene3D" id="1.20.1640.10">
    <property type="entry name" value="Multidrug efflux transporter AcrB transmembrane domain"/>
    <property type="match status" value="1"/>
</dbReference>
<dbReference type="InterPro" id="IPR005791">
    <property type="entry name" value="SecD"/>
</dbReference>
<dbReference type="Pfam" id="PF07549">
    <property type="entry name" value="Sec_GG"/>
    <property type="match status" value="1"/>
</dbReference>
<dbReference type="InterPro" id="IPR048634">
    <property type="entry name" value="SecD_SecF_C"/>
</dbReference>
<dbReference type="Pfam" id="PF13721">
    <property type="entry name" value="SecD-TM1"/>
    <property type="match status" value="1"/>
</dbReference>
<evidence type="ECO:0000256" key="9">
    <source>
        <dbReference type="HAMAP-Rule" id="MF_01463"/>
    </source>
</evidence>
<comment type="subunit">
    <text evidence="9">Forms a complex with SecF. Part of the essential Sec protein translocation apparatus which comprises SecA, SecYEG and auxiliary proteins SecDF-YajC and YidC.</text>
</comment>
<dbReference type="GO" id="GO:0043952">
    <property type="term" value="P:protein transport by the Sec complex"/>
    <property type="evidence" value="ECO:0007669"/>
    <property type="project" value="UniProtKB-UniRule"/>
</dbReference>
<evidence type="ECO:0000313" key="15">
    <source>
        <dbReference type="Proteomes" id="UP000198651"/>
    </source>
</evidence>
<sequence>MKVGRFLFLRGGFVFIAVVLMLLYALPNFFGDSPAVQMIPAHSGVKIDESVKDRVASALNLAKIPYDDLSLIKSSLRLRLFSTDDQLKARDLLDKEINGDSVLRKDYTIAVDLLSSSPGWLSKIHAVPMYLGLDLRGGVHFLFQVDVSGAIKKYRESSAFSLRNLLRRKHISHAAVLSRDDSIEILFWSPSDMRLGIDFLRRYYPDLYFQERVGSGKFLVTARIKPKEREKIISDAIQHNVTTLHRRVNELGVSEPLIQQQGKDRIVVELPGVQDVAQAKKILGKTATLEMHMLSSEGDQLLPVDSLPSYEESFPLKSSDGDSKVRVVVNKAILLTGDHIIRADADFDRNNQPAVSLQLDSSGAEIFRELTRENVGKRLAIVLLEDGLANVVTAPRINEEIPNGRVQITGSFTFEEAGETALLLRAGSLAAPMDIVEERTIGPRLGAENIKKGVRATLSGLFAIALFMVLYYRFFGFISVISLVINLLFLVAILSILQATLTLPGIAAIALTLGMAIDANVLINERIREELRSGALPVFAIREGYSRAFSTIIDSNVTTLIAGVALLIFGSGPIRGFAVVHCIGIGTSLFSSVVISRTIVDLVYLRRSPQSVSIGQIWKSNFSAND</sequence>
<gene>
    <name evidence="9 14" type="primary">secD</name>
    <name evidence="14" type="ORF">Ark11_1217</name>
</gene>
<comment type="function">
    <text evidence="9">Part of the Sec protein translocase complex. Interacts with the SecYEG preprotein conducting channel. SecDF uses the proton motive force (PMF) to complete protein translocation after the ATP-dependent function of SecA.</text>
</comment>
<dbReference type="InterPro" id="IPR022813">
    <property type="entry name" value="SecD/SecF_arch_bac"/>
</dbReference>
<dbReference type="PANTHER" id="PTHR30081:SF1">
    <property type="entry name" value="PROTEIN TRANSLOCASE SUBUNIT SECD"/>
    <property type="match status" value="1"/>
</dbReference>
<feature type="transmembrane region" description="Helical" evidence="9">
    <location>
        <begin position="453"/>
        <end position="472"/>
    </location>
</feature>
<keyword evidence="6 9" id="KW-1133">Transmembrane helix</keyword>
<evidence type="ECO:0000256" key="8">
    <source>
        <dbReference type="ARBA" id="ARBA00023136"/>
    </source>
</evidence>
<evidence type="ECO:0000259" key="11">
    <source>
        <dbReference type="Pfam" id="PF13721"/>
    </source>
</evidence>
<keyword evidence="4 9" id="KW-0812">Transmembrane</keyword>
<evidence type="ECO:0000256" key="4">
    <source>
        <dbReference type="ARBA" id="ARBA00022692"/>
    </source>
</evidence>
<dbReference type="Gene3D" id="3.30.1360.200">
    <property type="match status" value="1"/>
</dbReference>
<dbReference type="FunFam" id="1.20.1640.10:FF:000004">
    <property type="entry name" value="Protein translocase subunit SecD"/>
    <property type="match status" value="1"/>
</dbReference>
<feature type="domain" description="SecDF P1 head subdomain" evidence="13">
    <location>
        <begin position="322"/>
        <end position="431"/>
    </location>
</feature>
<evidence type="ECO:0000256" key="1">
    <source>
        <dbReference type="ARBA" id="ARBA00004651"/>
    </source>
</evidence>
<dbReference type="SUPFAM" id="SSF82866">
    <property type="entry name" value="Multidrug efflux transporter AcrB transmembrane domain"/>
    <property type="match status" value="1"/>
</dbReference>
<dbReference type="NCBIfam" id="TIGR00916">
    <property type="entry name" value="2A0604s01"/>
    <property type="match status" value="1"/>
</dbReference>
<evidence type="ECO:0000259" key="13">
    <source>
        <dbReference type="Pfam" id="PF22599"/>
    </source>
</evidence>
<dbReference type="NCBIfam" id="TIGR01129">
    <property type="entry name" value="secD"/>
    <property type="match status" value="1"/>
</dbReference>
<feature type="domain" description="Protein export membrane protein SecD/SecF C-terminal" evidence="10">
    <location>
        <begin position="434"/>
        <end position="602"/>
    </location>
</feature>
<dbReference type="Pfam" id="PF22599">
    <property type="entry name" value="SecDF_P1_head"/>
    <property type="match status" value="1"/>
</dbReference>
<feature type="transmembrane region" description="Helical" evidence="9">
    <location>
        <begin position="503"/>
        <end position="523"/>
    </location>
</feature>
<evidence type="ECO:0000256" key="3">
    <source>
        <dbReference type="ARBA" id="ARBA00022475"/>
    </source>
</evidence>
<comment type="subcellular location">
    <subcellularLocation>
        <location evidence="1 9">Cell membrane</location>
        <topology evidence="1 9">Multi-pass membrane protein</topology>
    </subcellularLocation>
</comment>
<accession>A0A0S4M5M8</accession>
<feature type="transmembrane region" description="Helical" evidence="9">
    <location>
        <begin position="552"/>
        <end position="572"/>
    </location>
</feature>
<organism evidence="14 15">
    <name type="scientific">Candidatus Ichthyocystis hellenicum</name>
    <dbReference type="NCBI Taxonomy" id="1561003"/>
    <lineage>
        <taxon>Bacteria</taxon>
        <taxon>Pseudomonadati</taxon>
        <taxon>Pseudomonadota</taxon>
        <taxon>Betaproteobacteria</taxon>
        <taxon>Burkholderiales</taxon>
        <taxon>Candidatus Ichthyocystis</taxon>
    </lineage>
</organism>
<dbReference type="OrthoDB" id="9805019at2"/>
<evidence type="ECO:0000313" key="14">
    <source>
        <dbReference type="EMBL" id="CUT18026.1"/>
    </source>
</evidence>
<feature type="domain" description="SecD export protein N-terminal TM" evidence="11">
    <location>
        <begin position="14"/>
        <end position="100"/>
    </location>
</feature>
<evidence type="ECO:0000256" key="7">
    <source>
        <dbReference type="ARBA" id="ARBA00023010"/>
    </source>
</evidence>
<protein>
    <recommendedName>
        <fullName evidence="9">Protein translocase subunit SecD</fullName>
    </recommendedName>
</protein>
<evidence type="ECO:0000256" key="5">
    <source>
        <dbReference type="ARBA" id="ARBA00022927"/>
    </source>
</evidence>
<dbReference type="Proteomes" id="UP000198651">
    <property type="component" value="Chromosome I"/>
</dbReference>
<dbReference type="PATRIC" id="fig|1561003.3.peg.1251"/>
<dbReference type="Pfam" id="PF02355">
    <property type="entry name" value="SecD_SecF_C"/>
    <property type="match status" value="1"/>
</dbReference>
<keyword evidence="2 9" id="KW-0813">Transport</keyword>
<dbReference type="GO" id="GO:0065002">
    <property type="term" value="P:intracellular protein transmembrane transport"/>
    <property type="evidence" value="ECO:0007669"/>
    <property type="project" value="UniProtKB-UniRule"/>
</dbReference>
<dbReference type="RefSeq" id="WP_092343337.1">
    <property type="nucleotide sequence ID" value="NZ_FLSL01000090.1"/>
</dbReference>
<dbReference type="InterPro" id="IPR054384">
    <property type="entry name" value="SecDF_P1_head"/>
</dbReference>
<comment type="similarity">
    <text evidence="9">Belongs to the SecD/SecF family. SecD subfamily.</text>
</comment>